<dbReference type="RefSeq" id="WP_128213349.1">
    <property type="nucleotide sequence ID" value="NZ_CP025746.1"/>
</dbReference>
<gene>
    <name evidence="2" type="ORF">C1I91_13465</name>
</gene>
<dbReference type="AlphaFoldDB" id="A0A3R5TFZ5"/>
<organism evidence="2 3">
    <name type="scientific">Clostridium manihotivorum</name>
    <dbReference type="NCBI Taxonomy" id="2320868"/>
    <lineage>
        <taxon>Bacteria</taxon>
        <taxon>Bacillati</taxon>
        <taxon>Bacillota</taxon>
        <taxon>Clostridia</taxon>
        <taxon>Eubacteriales</taxon>
        <taxon>Clostridiaceae</taxon>
        <taxon>Clostridium</taxon>
    </lineage>
</organism>
<keyword evidence="3" id="KW-1185">Reference proteome</keyword>
<sequence>MKIEILIEDFTKELKENQQAIKKTIEKLDTSEAKDEAIHEKVRLNIYEIFETVFNASVKKVYGLQFSDDEALYERLSEIYLNFFTRIPASWRINYEKAKANEDVYNLFLEELKIDTAERIRDTFTKFYTRQTV</sequence>
<dbReference type="KEGG" id="cmah:C1I91_13465"/>
<reference evidence="2 3" key="1">
    <citation type="submission" date="2018-01" db="EMBL/GenBank/DDBJ databases">
        <title>Genome Sequencing and Assembly of Anaerobacter polyendosporus strain CT4.</title>
        <authorList>
            <person name="Tachaapaikoon C."/>
            <person name="Sutheeworapong S."/>
            <person name="Jenjaroenpun P."/>
            <person name="Wongsurawat T."/>
            <person name="Nookeaw I."/>
            <person name="Cheawchanlertfa P."/>
            <person name="Kosugi A."/>
            <person name="Cheevadhanarak S."/>
            <person name="Ratanakhanokchai K."/>
        </authorList>
    </citation>
    <scope>NUCLEOTIDE SEQUENCE [LARGE SCALE GENOMIC DNA]</scope>
    <source>
        <strain evidence="2 3">CT4</strain>
    </source>
</reference>
<name>A0A3R5TFZ5_9CLOT</name>
<evidence type="ECO:0000256" key="1">
    <source>
        <dbReference type="SAM" id="Coils"/>
    </source>
</evidence>
<evidence type="ECO:0000313" key="3">
    <source>
        <dbReference type="Proteomes" id="UP000286268"/>
    </source>
</evidence>
<dbReference type="EMBL" id="CP025746">
    <property type="protein sequence ID" value="QAA32561.1"/>
    <property type="molecule type" value="Genomic_DNA"/>
</dbReference>
<feature type="coiled-coil region" evidence="1">
    <location>
        <begin position="7"/>
        <end position="34"/>
    </location>
</feature>
<keyword evidence="1" id="KW-0175">Coiled coil</keyword>
<dbReference type="OrthoDB" id="1707390at2"/>
<accession>A0A3R5TFZ5</accession>
<proteinExistence type="predicted"/>
<evidence type="ECO:0000313" key="2">
    <source>
        <dbReference type="EMBL" id="QAA32561.1"/>
    </source>
</evidence>
<dbReference type="Proteomes" id="UP000286268">
    <property type="component" value="Chromosome"/>
</dbReference>
<protein>
    <submittedName>
        <fullName evidence="2">Uncharacterized protein</fullName>
    </submittedName>
</protein>